<evidence type="ECO:0000313" key="3">
    <source>
        <dbReference type="Proteomes" id="UP001529369"/>
    </source>
</evidence>
<evidence type="ECO:0000259" key="1">
    <source>
        <dbReference type="Pfam" id="PF20408"/>
    </source>
</evidence>
<evidence type="ECO:0000313" key="2">
    <source>
        <dbReference type="EMBL" id="MDN3563414.1"/>
    </source>
</evidence>
<dbReference type="EMBL" id="JAUFPN010000033">
    <property type="protein sequence ID" value="MDN3563414.1"/>
    <property type="molecule type" value="Genomic_DNA"/>
</dbReference>
<feature type="domain" description="KANL3/Tex30 alpha/beta hydrolase-like" evidence="1">
    <location>
        <begin position="28"/>
        <end position="219"/>
    </location>
</feature>
<sequence length="229" mass="23673">MRRTALSIGIEGGAAVSGILQVPARATACCVLAHGAGAGMTHPFLSAVADGLADRGVATLRYQFPFMERGSKRPDKAALAQAAVRAAVAQAGRRLPALPVFAGGKSFGGRMTSQAQAEAPLPKVRGLVFLGFPLHPAKKPSDTRARHLVQVGIPMLFLQGSRDALAALPLVESLVGQLGTRATLVTIDGGDHGFHVPKRSGRTDAAVLATMLDALTGWMAITVRPTGDA</sequence>
<comment type="caution">
    <text evidence="2">The sequence shown here is derived from an EMBL/GenBank/DDBJ whole genome shotgun (WGS) entry which is preliminary data.</text>
</comment>
<dbReference type="SUPFAM" id="SSF53474">
    <property type="entry name" value="alpha/beta-Hydrolases"/>
    <property type="match status" value="1"/>
</dbReference>
<dbReference type="Gene3D" id="3.40.50.1820">
    <property type="entry name" value="alpha/beta hydrolase"/>
    <property type="match status" value="1"/>
</dbReference>
<dbReference type="Pfam" id="PF20408">
    <property type="entry name" value="Abhydrolase_11"/>
    <property type="match status" value="1"/>
</dbReference>
<dbReference type="PANTHER" id="PTHR13136">
    <property type="entry name" value="TESTIS DEVELOPMENT PROTEIN PRTD"/>
    <property type="match status" value="1"/>
</dbReference>
<reference evidence="3" key="1">
    <citation type="journal article" date="2019" name="Int. J. Syst. Evol. Microbiol.">
        <title>The Global Catalogue of Microorganisms (GCM) 10K type strain sequencing project: providing services to taxonomists for standard genome sequencing and annotation.</title>
        <authorList>
            <consortium name="The Broad Institute Genomics Platform"/>
            <consortium name="The Broad Institute Genome Sequencing Center for Infectious Disease"/>
            <person name="Wu L."/>
            <person name="Ma J."/>
        </authorList>
    </citation>
    <scope>NUCLEOTIDE SEQUENCE [LARGE SCALE GENOMIC DNA]</scope>
    <source>
        <strain evidence="3">CECT 7131</strain>
    </source>
</reference>
<organism evidence="2 3">
    <name type="scientific">Paeniroseomonas aquatica</name>
    <dbReference type="NCBI Taxonomy" id="373043"/>
    <lineage>
        <taxon>Bacteria</taxon>
        <taxon>Pseudomonadati</taxon>
        <taxon>Pseudomonadota</taxon>
        <taxon>Alphaproteobacteria</taxon>
        <taxon>Acetobacterales</taxon>
        <taxon>Acetobacteraceae</taxon>
        <taxon>Paeniroseomonas</taxon>
    </lineage>
</organism>
<keyword evidence="3" id="KW-1185">Reference proteome</keyword>
<name>A0ABT8A1K7_9PROT</name>
<protein>
    <submittedName>
        <fullName evidence="2">Alpha/beta hydrolase</fullName>
    </submittedName>
</protein>
<dbReference type="InterPro" id="IPR029058">
    <property type="entry name" value="AB_hydrolase_fold"/>
</dbReference>
<dbReference type="RefSeq" id="WP_290315155.1">
    <property type="nucleotide sequence ID" value="NZ_JAUFPN010000033.1"/>
</dbReference>
<proteinExistence type="predicted"/>
<gene>
    <name evidence="2" type="ORF">QWZ14_03380</name>
</gene>
<dbReference type="InterPro" id="IPR026555">
    <property type="entry name" value="NSL3/Tex30"/>
</dbReference>
<keyword evidence="2" id="KW-0378">Hydrolase</keyword>
<accession>A0ABT8A1K7</accession>
<dbReference type="GO" id="GO:0016787">
    <property type="term" value="F:hydrolase activity"/>
    <property type="evidence" value="ECO:0007669"/>
    <property type="project" value="UniProtKB-KW"/>
</dbReference>
<dbReference type="Proteomes" id="UP001529369">
    <property type="component" value="Unassembled WGS sequence"/>
</dbReference>
<dbReference type="InterPro" id="IPR046879">
    <property type="entry name" value="KANL3/Tex30_Abhydrolase"/>
</dbReference>
<dbReference type="PANTHER" id="PTHR13136:SF11">
    <property type="entry name" value="TESTIS-EXPRESSED PROTEIN 30"/>
    <property type="match status" value="1"/>
</dbReference>